<comment type="caution">
    <text evidence="4">Lacks conserved residue(s) required for the propagation of feature annotation.</text>
</comment>
<comment type="similarity">
    <text evidence="1 4 7">Belongs to the tRNA pseudouridine synthase TruA family.</text>
</comment>
<dbReference type="Gene3D" id="3.30.70.580">
    <property type="entry name" value="Pseudouridine synthase I, catalytic domain, N-terminal subdomain"/>
    <property type="match status" value="1"/>
</dbReference>
<dbReference type="AlphaFoldDB" id="G7Q5C0"/>
<dbReference type="eggNOG" id="COG0101">
    <property type="taxonomic scope" value="Bacteria"/>
</dbReference>
<dbReference type="HOGENOM" id="CLU_014673_0_1_7"/>
<evidence type="ECO:0000256" key="4">
    <source>
        <dbReference type="HAMAP-Rule" id="MF_00171"/>
    </source>
</evidence>
<keyword evidence="10" id="KW-1185">Reference proteome</keyword>
<evidence type="ECO:0000313" key="9">
    <source>
        <dbReference type="EMBL" id="EHJ48921.1"/>
    </source>
</evidence>
<dbReference type="InterPro" id="IPR020094">
    <property type="entry name" value="TruA/RsuA/RluB/E/F_N"/>
</dbReference>
<comment type="subunit">
    <text evidence="4">Homodimer.</text>
</comment>
<protein>
    <recommendedName>
        <fullName evidence="4">tRNA pseudouridine synthase A</fullName>
        <ecNumber evidence="4">5.4.99.12</ecNumber>
    </recommendedName>
    <alternativeName>
        <fullName evidence="4">tRNA pseudouridine(38-40) synthase</fullName>
    </alternativeName>
    <alternativeName>
        <fullName evidence="4">tRNA pseudouridylate synthase I</fullName>
    </alternativeName>
    <alternativeName>
        <fullName evidence="4">tRNA-uridine isomerase I</fullName>
    </alternativeName>
</protein>
<dbReference type="FunFam" id="3.30.70.580:FF:000001">
    <property type="entry name" value="tRNA pseudouridine synthase A"/>
    <property type="match status" value="1"/>
</dbReference>
<feature type="binding site" evidence="4 6">
    <location>
        <position position="112"/>
    </location>
    <ligand>
        <name>substrate</name>
    </ligand>
</feature>
<evidence type="ECO:0000259" key="8">
    <source>
        <dbReference type="Pfam" id="PF01416"/>
    </source>
</evidence>
<accession>G7Q5C0</accession>
<dbReference type="GO" id="GO:0031119">
    <property type="term" value="P:tRNA pseudouridine synthesis"/>
    <property type="evidence" value="ECO:0007669"/>
    <property type="project" value="UniProtKB-UniRule"/>
</dbReference>
<dbReference type="GO" id="GO:0003723">
    <property type="term" value="F:RNA binding"/>
    <property type="evidence" value="ECO:0007669"/>
    <property type="project" value="InterPro"/>
</dbReference>
<name>G7Q5C0_9BACT</name>
<dbReference type="Gene3D" id="3.30.70.660">
    <property type="entry name" value="Pseudouridine synthase I, catalytic domain, C-terminal subdomain"/>
    <property type="match status" value="1"/>
</dbReference>
<evidence type="ECO:0000256" key="5">
    <source>
        <dbReference type="PIRSR" id="PIRSR001430-1"/>
    </source>
</evidence>
<evidence type="ECO:0000313" key="10">
    <source>
        <dbReference type="Proteomes" id="UP000004662"/>
    </source>
</evidence>
<dbReference type="STRING" id="694327.DFW101_2919"/>
<reference evidence="10" key="1">
    <citation type="journal article" date="2015" name="Genome Announc.">
        <title>High-Quality Draft Genome Sequence of Desulfovibrio carbinoliphilus FW-101-2B, an Organic Acid-Oxidizing Sulfate-Reducing Bacterium Isolated from Uranium(VI)-Contaminated Groundwater.</title>
        <authorList>
            <person name="Ramsay B.D."/>
            <person name="Hwang C."/>
            <person name="Woo H.L."/>
            <person name="Carroll S.L."/>
            <person name="Lucas S."/>
            <person name="Han J."/>
            <person name="Lapidus A.L."/>
            <person name="Cheng J.F."/>
            <person name="Goodwin L.A."/>
            <person name="Pitluck S."/>
            <person name="Peters L."/>
            <person name="Chertkov O."/>
            <person name="Held B."/>
            <person name="Detter J.C."/>
            <person name="Han C.S."/>
            <person name="Tapia R."/>
            <person name="Land M.L."/>
            <person name="Hauser L.J."/>
            <person name="Kyrpides N.C."/>
            <person name="Ivanova N.N."/>
            <person name="Mikhailova N."/>
            <person name="Pagani I."/>
            <person name="Woyke T."/>
            <person name="Arkin A.P."/>
            <person name="Dehal P."/>
            <person name="Chivian D."/>
            <person name="Criddle C.S."/>
            <person name="Wu W."/>
            <person name="Chakraborty R."/>
            <person name="Hazen T.C."/>
            <person name="Fields M.W."/>
        </authorList>
    </citation>
    <scope>NUCLEOTIDE SEQUENCE [LARGE SCALE GENOMIC DNA]</scope>
    <source>
        <strain evidence="10">FW-101-2B</strain>
    </source>
</reference>
<comment type="function">
    <text evidence="4">Formation of pseudouridine at positions 38, 39 and 40 in the anticodon stem and loop of transfer RNAs.</text>
</comment>
<dbReference type="InterPro" id="IPR020095">
    <property type="entry name" value="PsdUridine_synth_TruA_C"/>
</dbReference>
<dbReference type="GO" id="GO:0160147">
    <property type="term" value="F:tRNA pseudouridine(38-40) synthase activity"/>
    <property type="evidence" value="ECO:0007669"/>
    <property type="project" value="UniProtKB-EC"/>
</dbReference>
<dbReference type="PANTHER" id="PTHR11142:SF0">
    <property type="entry name" value="TRNA PSEUDOURIDINE SYNTHASE-LIKE 1"/>
    <property type="match status" value="1"/>
</dbReference>
<keyword evidence="3 4" id="KW-0413">Isomerase</keyword>
<evidence type="ECO:0000256" key="2">
    <source>
        <dbReference type="ARBA" id="ARBA00022694"/>
    </source>
</evidence>
<gene>
    <name evidence="4" type="primary">truA</name>
    <name evidence="9" type="ORF">DFW101_2919</name>
</gene>
<feature type="active site" description="Nucleophile" evidence="4 5">
    <location>
        <position position="54"/>
    </location>
</feature>
<dbReference type="PIRSF" id="PIRSF001430">
    <property type="entry name" value="tRNA_psdUrid_synth"/>
    <property type="match status" value="1"/>
</dbReference>
<dbReference type="InterPro" id="IPR020103">
    <property type="entry name" value="PsdUridine_synth_cat_dom_sf"/>
</dbReference>
<proteinExistence type="inferred from homology"/>
<sequence>MPRLRLTLAYDGTAFAGWQLQAPGRGRTVQGCLEEALATLCGEPVRIFGAGRTDSGVHAMAQVAHVDVPEGRAAIPWQKALNALLPADMSVAGAELVPDGFHARFCATGKVYHYTLWTEPGHVLPWRRPYVWDVGRYGRLDVAAMDACAACFAGFHDFAAFQNAGSDVKTTTRLVHGVTRLATGGPEMVWRFHAEGFLKQMVRNLMGALVAVGRGKVSPEDIRSVLTQGQRRLAPQTAPASGLCLVVVEYGEHGRGHKRHLLHQPEAGQG</sequence>
<dbReference type="EC" id="5.4.99.12" evidence="4"/>
<keyword evidence="2 4" id="KW-0819">tRNA processing</keyword>
<evidence type="ECO:0000256" key="7">
    <source>
        <dbReference type="RuleBase" id="RU003792"/>
    </source>
</evidence>
<dbReference type="SUPFAM" id="SSF55120">
    <property type="entry name" value="Pseudouridine synthase"/>
    <property type="match status" value="1"/>
</dbReference>
<dbReference type="NCBIfam" id="TIGR00071">
    <property type="entry name" value="hisT_truA"/>
    <property type="match status" value="1"/>
</dbReference>
<evidence type="ECO:0000256" key="3">
    <source>
        <dbReference type="ARBA" id="ARBA00023235"/>
    </source>
</evidence>
<dbReference type="PANTHER" id="PTHR11142">
    <property type="entry name" value="PSEUDOURIDYLATE SYNTHASE"/>
    <property type="match status" value="1"/>
</dbReference>
<comment type="catalytic activity">
    <reaction evidence="4 7">
        <text>uridine(38/39/40) in tRNA = pseudouridine(38/39/40) in tRNA</text>
        <dbReference type="Rhea" id="RHEA:22376"/>
        <dbReference type="Rhea" id="RHEA-COMP:10085"/>
        <dbReference type="Rhea" id="RHEA-COMP:10087"/>
        <dbReference type="ChEBI" id="CHEBI:65314"/>
        <dbReference type="ChEBI" id="CHEBI:65315"/>
        <dbReference type="EC" id="5.4.99.12"/>
    </reaction>
</comment>
<dbReference type="OrthoDB" id="9811823at2"/>
<dbReference type="Pfam" id="PF01416">
    <property type="entry name" value="PseudoU_synth_1"/>
    <property type="match status" value="2"/>
</dbReference>
<dbReference type="HAMAP" id="MF_00171">
    <property type="entry name" value="TruA"/>
    <property type="match status" value="1"/>
</dbReference>
<evidence type="ECO:0000256" key="6">
    <source>
        <dbReference type="PIRSR" id="PIRSR001430-2"/>
    </source>
</evidence>
<dbReference type="CDD" id="cd02570">
    <property type="entry name" value="PseudoU_synth_EcTruA"/>
    <property type="match status" value="1"/>
</dbReference>
<dbReference type="InterPro" id="IPR001406">
    <property type="entry name" value="PsdUridine_synth_TruA"/>
</dbReference>
<dbReference type="RefSeq" id="WP_009182278.1">
    <property type="nucleotide sequence ID" value="NZ_CM001368.1"/>
</dbReference>
<evidence type="ECO:0000256" key="1">
    <source>
        <dbReference type="ARBA" id="ARBA00009375"/>
    </source>
</evidence>
<feature type="domain" description="Pseudouridine synthase I TruA alpha/beta" evidence="8">
    <location>
        <begin position="150"/>
        <end position="250"/>
    </location>
</feature>
<dbReference type="EMBL" id="CM001368">
    <property type="protein sequence ID" value="EHJ48921.1"/>
    <property type="molecule type" value="Genomic_DNA"/>
</dbReference>
<feature type="domain" description="Pseudouridine synthase I TruA alpha/beta" evidence="8">
    <location>
        <begin position="9"/>
        <end position="105"/>
    </location>
</feature>
<organism evidence="9 10">
    <name type="scientific">Solidesulfovibrio carbinoliphilus subsp. oakridgensis</name>
    <dbReference type="NCBI Taxonomy" id="694327"/>
    <lineage>
        <taxon>Bacteria</taxon>
        <taxon>Pseudomonadati</taxon>
        <taxon>Thermodesulfobacteriota</taxon>
        <taxon>Desulfovibrionia</taxon>
        <taxon>Desulfovibrionales</taxon>
        <taxon>Desulfovibrionaceae</taxon>
        <taxon>Solidesulfovibrio</taxon>
    </lineage>
</organism>
<dbReference type="InterPro" id="IPR020097">
    <property type="entry name" value="PsdUridine_synth_TruA_a/b_dom"/>
</dbReference>
<dbReference type="Proteomes" id="UP000004662">
    <property type="component" value="Chromosome"/>
</dbReference>